<evidence type="ECO:0000313" key="6">
    <source>
        <dbReference type="EMBL" id="EEI83636.1"/>
    </source>
</evidence>
<keyword evidence="3 4" id="KW-0862">Zinc</keyword>
<feature type="binding site" evidence="4">
    <location>
        <position position="141"/>
    </location>
    <ligand>
        <name>substrate</name>
    </ligand>
</feature>
<dbReference type="SUPFAM" id="SSF51556">
    <property type="entry name" value="Metallo-dependent hydrolases"/>
    <property type="match status" value="1"/>
</dbReference>
<dbReference type="GO" id="GO:0090614">
    <property type="term" value="F:5'-methylthioadenosine deaminase activity"/>
    <property type="evidence" value="ECO:0007669"/>
    <property type="project" value="UniProtKB-UniRule"/>
</dbReference>
<feature type="binding site" evidence="4">
    <location>
        <position position="176"/>
    </location>
    <ligand>
        <name>substrate</name>
    </ligand>
</feature>
<dbReference type="PANTHER" id="PTHR43794:SF11">
    <property type="entry name" value="AMIDOHYDROLASE-RELATED DOMAIN-CONTAINING PROTEIN"/>
    <property type="match status" value="1"/>
</dbReference>
<feature type="binding site" evidence="4">
    <location>
        <position position="60"/>
    </location>
    <ligand>
        <name>Zn(2+)</name>
        <dbReference type="ChEBI" id="CHEBI:29105"/>
    </ligand>
</feature>
<evidence type="ECO:0000313" key="7">
    <source>
        <dbReference type="Proteomes" id="UP000003744"/>
    </source>
</evidence>
<gene>
    <name evidence="4" type="primary">mtaD</name>
    <name evidence="6" type="ORF">HMPREF0077_0248</name>
</gene>
<dbReference type="Gene3D" id="3.20.20.140">
    <property type="entry name" value="Metal-dependent hydrolases"/>
    <property type="match status" value="1"/>
</dbReference>
<feature type="binding site" evidence="4">
    <location>
        <position position="62"/>
    </location>
    <ligand>
        <name>Zn(2+)</name>
        <dbReference type="ChEBI" id="CHEBI:29105"/>
    </ligand>
</feature>
<dbReference type="AlphaFoldDB" id="C2CFI8"/>
<feature type="binding site" evidence="4">
    <location>
        <position position="206"/>
    </location>
    <ligand>
        <name>substrate</name>
    </ligand>
</feature>
<comment type="function">
    <text evidence="4">Catalyzes the deamination of 5-methylthioadenosine and S-adenosyl-L-homocysteine into 5-methylthioinosine and S-inosyl-L-homocysteine, respectively. Is also able to deaminate adenosine.</text>
</comment>
<protein>
    <recommendedName>
        <fullName evidence="4">5-methylthioadenosine/S-adenosylhomocysteine deaminase</fullName>
        <shortName evidence="4">MTA/SAH deaminase</shortName>
        <ecNumber evidence="4">3.5.4.28</ecNumber>
        <ecNumber evidence="4">3.5.4.31</ecNumber>
    </recommendedName>
</protein>
<dbReference type="FunFam" id="3.20.20.140:FF:000014">
    <property type="entry name" value="5-methylthioadenosine/S-adenosylhomocysteine deaminase"/>
    <property type="match status" value="1"/>
</dbReference>
<feature type="binding site" evidence="4">
    <location>
        <position position="203"/>
    </location>
    <ligand>
        <name>Zn(2+)</name>
        <dbReference type="ChEBI" id="CHEBI:29105"/>
    </ligand>
</feature>
<keyword evidence="2 4" id="KW-0378">Hydrolase</keyword>
<dbReference type="HOGENOM" id="CLU_012358_2_1_9"/>
<dbReference type="Pfam" id="PF01979">
    <property type="entry name" value="Amidohydro_1"/>
    <property type="match status" value="1"/>
</dbReference>
<dbReference type="Gene3D" id="2.30.40.10">
    <property type="entry name" value="Urease, subunit C, domain 1"/>
    <property type="match status" value="1"/>
</dbReference>
<evidence type="ECO:0000256" key="4">
    <source>
        <dbReference type="HAMAP-Rule" id="MF_01281"/>
    </source>
</evidence>
<dbReference type="PANTHER" id="PTHR43794">
    <property type="entry name" value="AMINOHYDROLASE SSNA-RELATED"/>
    <property type="match status" value="1"/>
</dbReference>
<sequence length="421" mass="47780">MNILIENTNLLSMEDEIIHKKNIYIKDENISYLGDRNDFPFDLKIDGSNFLTMPGFINSHTHVAMSLFRNYGPETDLMTWLNDYIWPLEDKLCPNDVYYGSKLGILEMIKTGTTCFADMYFFCDETAKACRQMNIRAQISRGLACPDNELNKIKENIEFAKLYKNDPLIDVGLGPHAIYTADLDYLRKISDYAQEYQLPIHIHLSETQKENDDCYAKYKMSPTEVVEKAGIFKNKTIAAHGIYLSDNDLDIIKGNDVSIVHNPSSNLKLSSGFLNLSRLLDKGINVCLGTDSASSNNKLSMLREIETTMLVSKLFSSRPITSFEVLKMATINGAKALGIDRKVGLIKENYKADLIMIDLNNENHIPHNDILSSLCFSTYENDIKNVIINGKLLYQDGKYIGIDDKEILNNSQLVFDKLKAR</sequence>
<proteinExistence type="inferred from homology"/>
<dbReference type="GO" id="GO:0046872">
    <property type="term" value="F:metal ion binding"/>
    <property type="evidence" value="ECO:0007669"/>
    <property type="project" value="UniProtKB-KW"/>
</dbReference>
<dbReference type="InterPro" id="IPR032466">
    <property type="entry name" value="Metal_Hydrolase"/>
</dbReference>
<dbReference type="GO" id="GO:0050270">
    <property type="term" value="F:S-adenosylhomocysteine deaminase activity"/>
    <property type="evidence" value="ECO:0007669"/>
    <property type="project" value="UniProtKB-UniRule"/>
</dbReference>
<dbReference type="InterPro" id="IPR023512">
    <property type="entry name" value="Deaminase_MtaD/DadD"/>
</dbReference>
<feature type="binding site" evidence="4">
    <location>
        <position position="89"/>
    </location>
    <ligand>
        <name>substrate</name>
    </ligand>
</feature>
<dbReference type="RefSeq" id="WP_004835944.1">
    <property type="nucleotide sequence ID" value="NZ_GG666295.1"/>
</dbReference>
<dbReference type="EMBL" id="ACGC01000012">
    <property type="protein sequence ID" value="EEI83636.1"/>
    <property type="molecule type" value="Genomic_DNA"/>
</dbReference>
<comment type="cofactor">
    <cofactor evidence="4">
        <name>Zn(2+)</name>
        <dbReference type="ChEBI" id="CHEBI:29105"/>
    </cofactor>
    <text evidence="4">Binds 1 zinc ion per subunit.</text>
</comment>
<dbReference type="InterPro" id="IPR006680">
    <property type="entry name" value="Amidohydro-rel"/>
</dbReference>
<name>C2CFI8_9FIRM</name>
<comment type="caution">
    <text evidence="4">Lacks conserved residue(s) required for the propagation of feature annotation.</text>
</comment>
<reference evidence="6 7" key="1">
    <citation type="submission" date="2009-01" db="EMBL/GenBank/DDBJ databases">
        <authorList>
            <person name="Qin X."/>
            <person name="Bachman B."/>
            <person name="Battles P."/>
            <person name="Bell A."/>
            <person name="Bess C."/>
            <person name="Bickham C."/>
            <person name="Chaboub L."/>
            <person name="Chen D."/>
            <person name="Coyle M."/>
            <person name="Deiros D.R."/>
            <person name="Dinh H."/>
            <person name="Forbes L."/>
            <person name="Fowler G."/>
            <person name="Francisco L."/>
            <person name="Fu Q."/>
            <person name="Gubbala S."/>
            <person name="Hale W."/>
            <person name="Han Y."/>
            <person name="Hemphill L."/>
            <person name="Highlander S.K."/>
            <person name="Hirani K."/>
            <person name="Hogues M."/>
            <person name="Jackson L."/>
            <person name="Jakkamsetti A."/>
            <person name="Javaid M."/>
            <person name="Jiang H."/>
            <person name="Korchina V."/>
            <person name="Kovar C."/>
            <person name="Lara F."/>
            <person name="Lee S."/>
            <person name="Mata R."/>
            <person name="Mathew T."/>
            <person name="Moen C."/>
            <person name="Morales K."/>
            <person name="Munidasa M."/>
            <person name="Nazareth L."/>
            <person name="Ngo R."/>
            <person name="Nguyen L."/>
            <person name="Okwuonu G."/>
            <person name="Ongeri F."/>
            <person name="Patil S."/>
            <person name="Petrosino J."/>
            <person name="Pham C."/>
            <person name="Pham P."/>
            <person name="Pu L.-L."/>
            <person name="Puazo M."/>
            <person name="Raj R."/>
            <person name="Reid J."/>
            <person name="Rouhana J."/>
            <person name="Saada N."/>
            <person name="Shang Y."/>
            <person name="Simmons D."/>
            <person name="Thornton R."/>
            <person name="Warren J."/>
            <person name="Weissenberger G."/>
            <person name="Zhang J."/>
            <person name="Zhang L."/>
            <person name="Zhou C."/>
            <person name="Zhu D."/>
            <person name="Muzny D."/>
            <person name="Worley K."/>
            <person name="Gibbs R."/>
        </authorList>
    </citation>
    <scope>NUCLEOTIDE SEQUENCE [LARGE SCALE GENOMIC DNA]</scope>
    <source>
        <strain evidence="6 7">ATCC 35098</strain>
    </source>
</reference>
<evidence type="ECO:0000256" key="3">
    <source>
        <dbReference type="ARBA" id="ARBA00022833"/>
    </source>
</evidence>
<accession>C2CFI8</accession>
<dbReference type="eggNOG" id="COG0402">
    <property type="taxonomic scope" value="Bacteria"/>
</dbReference>
<comment type="catalytic activity">
    <reaction evidence="4">
        <text>S-adenosyl-L-homocysteine + H2O + H(+) = S-inosyl-L-homocysteine + NH4(+)</text>
        <dbReference type="Rhea" id="RHEA:20716"/>
        <dbReference type="ChEBI" id="CHEBI:15377"/>
        <dbReference type="ChEBI" id="CHEBI:15378"/>
        <dbReference type="ChEBI" id="CHEBI:28938"/>
        <dbReference type="ChEBI" id="CHEBI:57856"/>
        <dbReference type="ChEBI" id="CHEBI:57985"/>
        <dbReference type="EC" id="3.5.4.28"/>
    </reaction>
</comment>
<comment type="caution">
    <text evidence="6">The sequence shown here is derived from an EMBL/GenBank/DDBJ whole genome shotgun (WGS) entry which is preliminary data.</text>
</comment>
<dbReference type="EC" id="3.5.4.28" evidence="4"/>
<dbReference type="EC" id="3.5.4.31" evidence="4"/>
<comment type="similarity">
    <text evidence="4">Belongs to the metallo-dependent hydrolases superfamily. MTA/SAH deaminase family.</text>
</comment>
<dbReference type="SUPFAM" id="SSF51338">
    <property type="entry name" value="Composite domain of metallo-dependent hydrolases"/>
    <property type="match status" value="1"/>
</dbReference>
<comment type="catalytic activity">
    <reaction evidence="4">
        <text>S-methyl-5'-thioadenosine + H2O + H(+) = S-methyl-5'-thioinosine + NH4(+)</text>
        <dbReference type="Rhea" id="RHEA:25025"/>
        <dbReference type="ChEBI" id="CHEBI:15377"/>
        <dbReference type="ChEBI" id="CHEBI:15378"/>
        <dbReference type="ChEBI" id="CHEBI:17509"/>
        <dbReference type="ChEBI" id="CHEBI:28938"/>
        <dbReference type="ChEBI" id="CHEBI:48595"/>
        <dbReference type="EC" id="3.5.4.31"/>
    </reaction>
</comment>
<evidence type="ECO:0000256" key="2">
    <source>
        <dbReference type="ARBA" id="ARBA00022801"/>
    </source>
</evidence>
<dbReference type="InterPro" id="IPR011059">
    <property type="entry name" value="Metal-dep_hydrolase_composite"/>
</dbReference>
<evidence type="ECO:0000259" key="5">
    <source>
        <dbReference type="Pfam" id="PF01979"/>
    </source>
</evidence>
<dbReference type="HAMAP" id="MF_01281">
    <property type="entry name" value="MTA_SAH_deamin"/>
    <property type="match status" value="1"/>
</dbReference>
<feature type="binding site" evidence="4">
    <location>
        <position position="291"/>
    </location>
    <ligand>
        <name>substrate</name>
    </ligand>
</feature>
<feature type="domain" description="Amidohydrolase-related" evidence="5">
    <location>
        <begin position="53"/>
        <end position="392"/>
    </location>
</feature>
<feature type="binding site" evidence="4">
    <location>
        <position position="291"/>
    </location>
    <ligand>
        <name>Zn(2+)</name>
        <dbReference type="ChEBI" id="CHEBI:29105"/>
    </ligand>
</feature>
<keyword evidence="1 4" id="KW-0479">Metal-binding</keyword>
<dbReference type="CDD" id="cd01298">
    <property type="entry name" value="ATZ_TRZ_like"/>
    <property type="match status" value="1"/>
</dbReference>
<organism evidence="6 7">
    <name type="scientific">Anaerococcus tetradius ATCC 35098</name>
    <dbReference type="NCBI Taxonomy" id="525255"/>
    <lineage>
        <taxon>Bacteria</taxon>
        <taxon>Bacillati</taxon>
        <taxon>Bacillota</taxon>
        <taxon>Tissierellia</taxon>
        <taxon>Tissierellales</taxon>
        <taxon>Peptoniphilaceae</taxon>
        <taxon>Anaerococcus</taxon>
    </lineage>
</organism>
<evidence type="ECO:0000256" key="1">
    <source>
        <dbReference type="ARBA" id="ARBA00022723"/>
    </source>
</evidence>
<dbReference type="Proteomes" id="UP000003744">
    <property type="component" value="Unassembled WGS sequence"/>
</dbReference>
<dbReference type="InterPro" id="IPR050287">
    <property type="entry name" value="MTA/SAH_deaminase"/>
</dbReference>